<reference evidence="1 2" key="1">
    <citation type="submission" date="2022-06" db="EMBL/GenBank/DDBJ databases">
        <title>Halomicroarcula sp. a new haloarchaeum isolate from saline soil.</title>
        <authorList>
            <person name="Strakova D."/>
            <person name="Galisteo C."/>
            <person name="Sanchez-Porro C."/>
            <person name="Ventosa A."/>
        </authorList>
    </citation>
    <scope>NUCLEOTIDE SEQUENCE [LARGE SCALE GENOMIC DNA]</scope>
    <source>
        <strain evidence="1 2">S3CR25-11</strain>
    </source>
</reference>
<evidence type="ECO:0000313" key="2">
    <source>
        <dbReference type="Proteomes" id="UP001268864"/>
    </source>
</evidence>
<evidence type="ECO:0000313" key="1">
    <source>
        <dbReference type="EMBL" id="MDS0284032.1"/>
    </source>
</evidence>
<accession>A0ABU2FUU8</accession>
<name>A0ABU2FUU8_9EURY</name>
<keyword evidence="2" id="KW-1185">Reference proteome</keyword>
<comment type="caution">
    <text evidence="1">The sequence shown here is derived from an EMBL/GenBank/DDBJ whole genome shotgun (WGS) entry which is preliminary data.</text>
</comment>
<dbReference type="RefSeq" id="WP_310901780.1">
    <property type="nucleotide sequence ID" value="NZ_JAMQOS010000007.1"/>
</dbReference>
<protein>
    <submittedName>
        <fullName evidence="1">DUF3800 domain-containing protein</fullName>
    </submittedName>
</protein>
<organism evidence="1 2">
    <name type="scientific">Haloarcula onubensis</name>
    <dbReference type="NCBI Taxonomy" id="2950539"/>
    <lineage>
        <taxon>Archaea</taxon>
        <taxon>Methanobacteriati</taxon>
        <taxon>Methanobacteriota</taxon>
        <taxon>Stenosarchaea group</taxon>
        <taxon>Halobacteria</taxon>
        <taxon>Halobacteriales</taxon>
        <taxon>Haloarculaceae</taxon>
        <taxon>Haloarcula</taxon>
    </lineage>
</organism>
<proteinExistence type="predicted"/>
<dbReference type="Proteomes" id="UP001268864">
    <property type="component" value="Unassembled WGS sequence"/>
</dbReference>
<dbReference type="InterPro" id="IPR024524">
    <property type="entry name" value="DUF3800"/>
</dbReference>
<dbReference type="EMBL" id="JAMQOS010000007">
    <property type="protein sequence ID" value="MDS0284032.1"/>
    <property type="molecule type" value="Genomic_DNA"/>
</dbReference>
<dbReference type="Pfam" id="PF12686">
    <property type="entry name" value="DUF3800"/>
    <property type="match status" value="1"/>
</dbReference>
<gene>
    <name evidence="1" type="ORF">NDI86_18105</name>
</gene>
<sequence length="236" mass="25821">MARTLFVHVDESGNPSKGSYYVVAATWCLSERDRANEVLRHTADELKTIAESALHGSQTLSELKGAALPVAVVNTTVGCLNQVEYDDPTIEQTRLPWGITYPIRLSVHAVNPDIGNDVLTDVIGNFDESVQALKTLALCSVLNPIFQPTHVDLRTVDSMCVVLDSAVWQNPAEKVATVLDRAADEVPPIEFDTRDSKDAAGLQVADVAAYSWARHQRKGDCETAVETLHPLRFAKK</sequence>